<evidence type="ECO:0000256" key="4">
    <source>
        <dbReference type="ARBA" id="ARBA00052482"/>
    </source>
</evidence>
<evidence type="ECO:0000256" key="2">
    <source>
        <dbReference type="ARBA" id="ARBA00022741"/>
    </source>
</evidence>
<dbReference type="Proteomes" id="UP000187608">
    <property type="component" value="Unassembled WGS sequence"/>
</dbReference>
<dbReference type="GO" id="GO:0015418">
    <property type="term" value="F:ABC-type quaternary ammonium compound transporting activity"/>
    <property type="evidence" value="ECO:0007669"/>
    <property type="project" value="UniProtKB-EC"/>
</dbReference>
<dbReference type="EC" id="7.6.2.9" evidence="6"/>
<dbReference type="InterPro" id="IPR050093">
    <property type="entry name" value="ABC_SmlMolc_Importer"/>
</dbReference>
<evidence type="ECO:0000256" key="7">
    <source>
        <dbReference type="ARBA" id="ARBA00070305"/>
    </source>
</evidence>
<keyword evidence="10" id="KW-1185">Reference proteome</keyword>
<evidence type="ECO:0000256" key="5">
    <source>
        <dbReference type="ARBA" id="ARBA00063934"/>
    </source>
</evidence>
<name>A0A1N7J998_9BACI</name>
<keyword evidence="1" id="KW-0813">Transport</keyword>
<accession>A0A1N7J998</accession>
<dbReference type="PROSITE" id="PS00211">
    <property type="entry name" value="ABC_TRANSPORTER_1"/>
    <property type="match status" value="1"/>
</dbReference>
<feature type="domain" description="ABC transporter" evidence="8">
    <location>
        <begin position="5"/>
        <end position="235"/>
    </location>
</feature>
<proteinExistence type="predicted"/>
<reference evidence="10" key="1">
    <citation type="submission" date="2017-01" db="EMBL/GenBank/DDBJ databases">
        <authorList>
            <person name="Varghese N."/>
            <person name="Submissions S."/>
        </authorList>
    </citation>
    <scope>NUCLEOTIDE SEQUENCE [LARGE SCALE GENOMIC DNA]</scope>
    <source>
        <strain evidence="10">DSM 23127</strain>
    </source>
</reference>
<evidence type="ECO:0000256" key="6">
    <source>
        <dbReference type="ARBA" id="ARBA00066388"/>
    </source>
</evidence>
<dbReference type="AlphaFoldDB" id="A0A1N7J998"/>
<dbReference type="GO" id="GO:0016887">
    <property type="term" value="F:ATP hydrolysis activity"/>
    <property type="evidence" value="ECO:0007669"/>
    <property type="project" value="InterPro"/>
</dbReference>
<dbReference type="InterPro" id="IPR003593">
    <property type="entry name" value="AAA+_ATPase"/>
</dbReference>
<dbReference type="Gene3D" id="3.40.50.300">
    <property type="entry name" value="P-loop containing nucleotide triphosphate hydrolases"/>
    <property type="match status" value="1"/>
</dbReference>
<sequence length="324" mass="37107">MTPFVRVDKASKRFGANEIFRNVSFRLEEGQIFSVLGPSGGGKTTLLRCLAGLETLSSGELFINDENLTRVKANVRQVSLVFQEPLLFPHMTIRENVGYGLKFLKLNKKEKNRRVSEFLQTVGLSDFGDRYPRELSGGQKQRVALARSLILTPKLLLLDEPFSSLDRELRVEMRRWVRLLLKEQNITAVFVTHDQDEAIQMGDVIGVFREGTFEQIGSPEEVYENPSTLAIARFFGDAWVVDENSYIPRRHLYLKRNEDHAKVQWKGDIAGIRFIQGLAFTEVLLTTSERIVIYTPEDYQEGEKVFVTADPSYIRDFHRTGERG</sequence>
<dbReference type="EMBL" id="FTOC01000004">
    <property type="protein sequence ID" value="SIS45880.1"/>
    <property type="molecule type" value="Genomic_DNA"/>
</dbReference>
<dbReference type="PROSITE" id="PS50893">
    <property type="entry name" value="ABC_TRANSPORTER_2"/>
    <property type="match status" value="1"/>
</dbReference>
<organism evidence="9 10">
    <name type="scientific">Salimicrobium flavidum</name>
    <dbReference type="NCBI Taxonomy" id="570947"/>
    <lineage>
        <taxon>Bacteria</taxon>
        <taxon>Bacillati</taxon>
        <taxon>Bacillota</taxon>
        <taxon>Bacilli</taxon>
        <taxon>Bacillales</taxon>
        <taxon>Bacillaceae</taxon>
        <taxon>Salimicrobium</taxon>
    </lineage>
</organism>
<dbReference type="RefSeq" id="WP_076558381.1">
    <property type="nucleotide sequence ID" value="NZ_FTOC01000004.1"/>
</dbReference>
<evidence type="ECO:0000256" key="3">
    <source>
        <dbReference type="ARBA" id="ARBA00022840"/>
    </source>
</evidence>
<dbReference type="FunFam" id="3.40.50.300:FF:000425">
    <property type="entry name" value="Probable ABC transporter, ATP-binding subunit"/>
    <property type="match status" value="1"/>
</dbReference>
<keyword evidence="2" id="KW-0547">Nucleotide-binding</keyword>
<dbReference type="Pfam" id="PF00005">
    <property type="entry name" value="ABC_tran"/>
    <property type="match status" value="1"/>
</dbReference>
<gene>
    <name evidence="9" type="ORF">SAMN05421687_104190</name>
</gene>
<dbReference type="InterPro" id="IPR027417">
    <property type="entry name" value="P-loop_NTPase"/>
</dbReference>
<dbReference type="STRING" id="570947.SAMN05421687_104190"/>
<dbReference type="SMART" id="SM00382">
    <property type="entry name" value="AAA"/>
    <property type="match status" value="1"/>
</dbReference>
<keyword evidence="3 9" id="KW-0067">ATP-binding</keyword>
<dbReference type="OrthoDB" id="9790614at2"/>
<dbReference type="InterPro" id="IPR017871">
    <property type="entry name" value="ABC_transporter-like_CS"/>
</dbReference>
<comment type="subunit">
    <text evidence="5">The complex is composed of two ATP-binding proteins (OpuCA), two transmembrane proteins (OpuCB and OpuCD) and a solute-binding protein (OpuCC).</text>
</comment>
<dbReference type="InterPro" id="IPR003439">
    <property type="entry name" value="ABC_transporter-like_ATP-bd"/>
</dbReference>
<dbReference type="GO" id="GO:0005524">
    <property type="term" value="F:ATP binding"/>
    <property type="evidence" value="ECO:0007669"/>
    <property type="project" value="UniProtKB-KW"/>
</dbReference>
<evidence type="ECO:0000313" key="9">
    <source>
        <dbReference type="EMBL" id="SIS45880.1"/>
    </source>
</evidence>
<protein>
    <recommendedName>
        <fullName evidence="7">Carnitine transport ATP-binding protein OpuCA</fullName>
        <ecNumber evidence="6">7.6.2.9</ecNumber>
    </recommendedName>
</protein>
<evidence type="ECO:0000259" key="8">
    <source>
        <dbReference type="PROSITE" id="PS50893"/>
    </source>
</evidence>
<dbReference type="PANTHER" id="PTHR42781">
    <property type="entry name" value="SPERMIDINE/PUTRESCINE IMPORT ATP-BINDING PROTEIN POTA"/>
    <property type="match status" value="1"/>
</dbReference>
<comment type="catalytic activity">
    <reaction evidence="4">
        <text>a quaternary ammonium(out) + ATP + H2O = a quaternary ammonium(in) + ADP + phosphate + H(+)</text>
        <dbReference type="Rhea" id="RHEA:11036"/>
        <dbReference type="ChEBI" id="CHEBI:15377"/>
        <dbReference type="ChEBI" id="CHEBI:15378"/>
        <dbReference type="ChEBI" id="CHEBI:30616"/>
        <dbReference type="ChEBI" id="CHEBI:35267"/>
        <dbReference type="ChEBI" id="CHEBI:43474"/>
        <dbReference type="ChEBI" id="CHEBI:456216"/>
        <dbReference type="EC" id="7.6.2.9"/>
    </reaction>
</comment>
<evidence type="ECO:0000313" key="10">
    <source>
        <dbReference type="Proteomes" id="UP000187608"/>
    </source>
</evidence>
<dbReference type="SUPFAM" id="SSF52540">
    <property type="entry name" value="P-loop containing nucleoside triphosphate hydrolases"/>
    <property type="match status" value="1"/>
</dbReference>
<evidence type="ECO:0000256" key="1">
    <source>
        <dbReference type="ARBA" id="ARBA00022448"/>
    </source>
</evidence>
<dbReference type="PANTHER" id="PTHR42781:SF4">
    <property type="entry name" value="SPERMIDINE_PUTRESCINE IMPORT ATP-BINDING PROTEIN POTA"/>
    <property type="match status" value="1"/>
</dbReference>